<keyword evidence="1" id="KW-0175">Coiled coil</keyword>
<dbReference type="Proteomes" id="UP000006919">
    <property type="component" value="Chromosome"/>
</dbReference>
<proteinExistence type="predicted"/>
<dbReference type="eggNOG" id="COG4694">
    <property type="taxonomic scope" value="Bacteria"/>
</dbReference>
<dbReference type="KEGG" id="ral:Rumal_0687"/>
<dbReference type="AlphaFoldDB" id="E6UHI5"/>
<dbReference type="SUPFAM" id="SSF52540">
    <property type="entry name" value="P-loop containing nucleoside triphosphate hydrolases"/>
    <property type="match status" value="1"/>
</dbReference>
<dbReference type="EMBL" id="CP002403">
    <property type="protein sequence ID" value="ADU21230.1"/>
    <property type="molecule type" value="Genomic_DNA"/>
</dbReference>
<dbReference type="HOGENOM" id="CLU_020729_1_0_9"/>
<accession>E6UHI5</accession>
<reference evidence="3 4" key="1">
    <citation type="journal article" date="2011" name="J. Bacteriol.">
        <title>Complete genome of the cellulolytic ruminal bacterium Ruminococcus albus 7.</title>
        <authorList>
            <person name="Suen G."/>
            <person name="Stevenson D.M."/>
            <person name="Bruce D.C."/>
            <person name="Chertkov O."/>
            <person name="Copeland A."/>
            <person name="Cheng J.F."/>
            <person name="Detter C."/>
            <person name="Detter J.C."/>
            <person name="Goodwin L.A."/>
            <person name="Han C.S."/>
            <person name="Hauser L.J."/>
            <person name="Ivanova N.N."/>
            <person name="Kyrpides N.C."/>
            <person name="Land M.L."/>
            <person name="Lapidus A."/>
            <person name="Lucas S."/>
            <person name="Ovchinnikova G."/>
            <person name="Pitluck S."/>
            <person name="Tapia R."/>
            <person name="Woyke T."/>
            <person name="Boyum J."/>
            <person name="Mead D."/>
            <person name="Weimer P.J."/>
        </authorList>
    </citation>
    <scope>NUCLEOTIDE SEQUENCE [LARGE SCALE GENOMIC DNA]</scope>
    <source>
        <strain evidence="4">ATCC 27210 / DSM 20455 / JCM 14654 / NCDO 2250 / 7</strain>
    </source>
</reference>
<feature type="domain" description="Protein CR006 P-loop" evidence="2">
    <location>
        <begin position="9"/>
        <end position="720"/>
    </location>
</feature>
<name>E6UHI5_RUMA7</name>
<evidence type="ECO:0000313" key="3">
    <source>
        <dbReference type="EMBL" id="ADU21230.1"/>
    </source>
</evidence>
<protein>
    <recommendedName>
        <fullName evidence="2">Protein CR006 P-loop domain-containing protein</fullName>
    </recommendedName>
</protein>
<evidence type="ECO:0000259" key="2">
    <source>
        <dbReference type="Pfam" id="PF13166"/>
    </source>
</evidence>
<feature type="coiled-coil region" evidence="1">
    <location>
        <begin position="428"/>
        <end position="455"/>
    </location>
</feature>
<dbReference type="RefSeq" id="WP_013497419.1">
    <property type="nucleotide sequence ID" value="NC_014833.1"/>
</dbReference>
<organism evidence="3 4">
    <name type="scientific">Ruminococcus albus (strain ATCC 27210 / DSM 20455 / JCM 14654 / NCDO 2250 / 7)</name>
    <dbReference type="NCBI Taxonomy" id="697329"/>
    <lineage>
        <taxon>Bacteria</taxon>
        <taxon>Bacillati</taxon>
        <taxon>Bacillota</taxon>
        <taxon>Clostridia</taxon>
        <taxon>Eubacteriales</taxon>
        <taxon>Oscillospiraceae</taxon>
        <taxon>Ruminococcus</taxon>
    </lineage>
</organism>
<dbReference type="Pfam" id="PF13166">
    <property type="entry name" value="AAA_13"/>
    <property type="match status" value="1"/>
</dbReference>
<dbReference type="STRING" id="697329.Rumal_0687"/>
<evidence type="ECO:0000256" key="1">
    <source>
        <dbReference type="SAM" id="Coils"/>
    </source>
</evidence>
<gene>
    <name evidence="3" type="ordered locus">Rumal_0687</name>
</gene>
<dbReference type="InterPro" id="IPR027417">
    <property type="entry name" value="P-loop_NTPase"/>
</dbReference>
<dbReference type="Gene3D" id="3.40.50.300">
    <property type="entry name" value="P-loop containing nucleotide triphosphate hydrolases"/>
    <property type="match status" value="2"/>
</dbReference>
<sequence>MIKKIKMRNCATYDESGIELSECSKVNFVYGPNGSGKSTISNYFQDITEPKYADCNVEWEFNQPLEVLVYNRHFKETNFSGDIDGIFTLGKDVIDDMTAIDALKARKKGLSDEVIKKKTILQQKKEELEKHTQDFQDTIWNVILKQNEADFQEAFAGYRGSKKTFFNQVIKRYKDGHSSPHSREELLKKASTLFAEKPEKHDLLKLEYKDILEELHSVETSDLWAKHIVGNQDVPIAALISHLGNSDWVQNGMKYLGDDCKCPFCQQDTITDALKSQLEQFFNREYETYLQTLSIFQTSYEECSQRIFKLLTDILTNDSFFSVSQVDIGRIKTLIDALQANINANKSEIEKKIKEPSRSVTLNRTDIESILKLISAGNETIQNHNTMVDNFATEKNNLIAEIWTFLLDEQEALISGYLKDYKNYDKAITGISSSIDSYEKEIDEKEKQIIEKNKNISSVQPTVDEINRLLNAYGFNNFKIVPSPTKDNCYQIQRPDGSLASNTLSEGEETFISFLYFLQLTKGATDISRVSTEKILIIDDPICSLDSTILYIVSCLVKSLVCDVKKGDSNIKQIFIFTHNVFFHKEASFVDGKIDNSNDVSYWILHKDESVSRIITYKHNNPIHTSYELLWRELRDTNTSSFITIQNTMRRIIENYFGMLGNRKYDHIKKKFQTIEEQQICESLFYWINDGSHSIPDDLYIDSYSDSIEKYKTVFKEVFDISGHIAQYNMMMGIDDKA</sequence>
<dbReference type="InterPro" id="IPR026866">
    <property type="entry name" value="CR006_AAA"/>
</dbReference>
<evidence type="ECO:0000313" key="4">
    <source>
        <dbReference type="Proteomes" id="UP000006919"/>
    </source>
</evidence>